<dbReference type="Pfam" id="PF22939">
    <property type="entry name" value="WHD_GPIID"/>
    <property type="match status" value="1"/>
</dbReference>
<evidence type="ECO:0000259" key="6">
    <source>
        <dbReference type="Pfam" id="PF24883"/>
    </source>
</evidence>
<dbReference type="PANTHER" id="PTHR46082">
    <property type="entry name" value="ATP/GTP-BINDING PROTEIN-RELATED"/>
    <property type="match status" value="1"/>
</dbReference>
<comment type="caution">
    <text evidence="7">The sequence shown here is derived from an EMBL/GenBank/DDBJ whole genome shotgun (WGS) entry which is preliminary data.</text>
</comment>
<evidence type="ECO:0000256" key="2">
    <source>
        <dbReference type="PROSITE-ProRule" id="PRU00023"/>
    </source>
</evidence>
<dbReference type="Pfam" id="PF24883">
    <property type="entry name" value="NPHP3_N"/>
    <property type="match status" value="1"/>
</dbReference>
<dbReference type="InterPro" id="IPR056884">
    <property type="entry name" value="NPHP3-like_N"/>
</dbReference>
<reference evidence="7" key="1">
    <citation type="journal article" date="2023" name="Mol. Phylogenet. Evol.">
        <title>Genome-scale phylogeny and comparative genomics of the fungal order Sordariales.</title>
        <authorList>
            <person name="Hensen N."/>
            <person name="Bonometti L."/>
            <person name="Westerberg I."/>
            <person name="Brannstrom I.O."/>
            <person name="Guillou S."/>
            <person name="Cros-Aarteil S."/>
            <person name="Calhoun S."/>
            <person name="Haridas S."/>
            <person name="Kuo A."/>
            <person name="Mondo S."/>
            <person name="Pangilinan J."/>
            <person name="Riley R."/>
            <person name="LaButti K."/>
            <person name="Andreopoulos B."/>
            <person name="Lipzen A."/>
            <person name="Chen C."/>
            <person name="Yan M."/>
            <person name="Daum C."/>
            <person name="Ng V."/>
            <person name="Clum A."/>
            <person name="Steindorff A."/>
            <person name="Ohm R.A."/>
            <person name="Martin F."/>
            <person name="Silar P."/>
            <person name="Natvig D.O."/>
            <person name="Lalanne C."/>
            <person name="Gautier V."/>
            <person name="Ament-Velasquez S.L."/>
            <person name="Kruys A."/>
            <person name="Hutchinson M.I."/>
            <person name="Powell A.J."/>
            <person name="Barry K."/>
            <person name="Miller A.N."/>
            <person name="Grigoriev I.V."/>
            <person name="Debuchy R."/>
            <person name="Gladieux P."/>
            <person name="Hiltunen Thoren M."/>
            <person name="Johannesson H."/>
        </authorList>
    </citation>
    <scope>NUCLEOTIDE SEQUENCE</scope>
    <source>
        <strain evidence="7">CBS 538.74</strain>
    </source>
</reference>
<dbReference type="InterPro" id="IPR053137">
    <property type="entry name" value="NLR-like"/>
</dbReference>
<evidence type="ECO:0000313" key="7">
    <source>
        <dbReference type="EMBL" id="KAK4154186.1"/>
    </source>
</evidence>
<feature type="domain" description="GPI inositol-deacylase winged helix" evidence="5">
    <location>
        <begin position="645"/>
        <end position="728"/>
    </location>
</feature>
<dbReference type="PANTHER" id="PTHR46082:SF11">
    <property type="entry name" value="AAA+ ATPASE DOMAIN-CONTAINING PROTEIN-RELATED"/>
    <property type="match status" value="1"/>
</dbReference>
<proteinExistence type="predicted"/>
<dbReference type="SMART" id="SM00248">
    <property type="entry name" value="ANK"/>
    <property type="match status" value="9"/>
</dbReference>
<dbReference type="EMBL" id="MU856918">
    <property type="protein sequence ID" value="KAK4154186.1"/>
    <property type="molecule type" value="Genomic_DNA"/>
</dbReference>
<dbReference type="PROSITE" id="PS50297">
    <property type="entry name" value="ANK_REP_REGION"/>
    <property type="match status" value="2"/>
</dbReference>
<feature type="repeat" description="ANK" evidence="2">
    <location>
        <begin position="1104"/>
        <end position="1128"/>
    </location>
</feature>
<feature type="repeat" description="ANK" evidence="2">
    <location>
        <begin position="901"/>
        <end position="923"/>
    </location>
</feature>
<dbReference type="InterPro" id="IPR002110">
    <property type="entry name" value="Ankyrin_rpt"/>
</dbReference>
<evidence type="ECO:0000259" key="4">
    <source>
        <dbReference type="Pfam" id="PF01048"/>
    </source>
</evidence>
<dbReference type="SUPFAM" id="SSF48403">
    <property type="entry name" value="Ankyrin repeat"/>
    <property type="match status" value="1"/>
</dbReference>
<keyword evidence="1" id="KW-0677">Repeat</keyword>
<keyword evidence="2" id="KW-0040">ANK repeat</keyword>
<feature type="domain" description="Nephrocystin 3-like N-terminal" evidence="6">
    <location>
        <begin position="371"/>
        <end position="542"/>
    </location>
</feature>
<protein>
    <recommendedName>
        <fullName evidence="9">Nucleoside phosphorylase domain-containing protein</fullName>
    </recommendedName>
</protein>
<feature type="repeat" description="ANK" evidence="2">
    <location>
        <begin position="1036"/>
        <end position="1069"/>
    </location>
</feature>
<dbReference type="Pfam" id="PF12796">
    <property type="entry name" value="Ank_2"/>
    <property type="match status" value="2"/>
</dbReference>
<feature type="compositionally biased region" description="Low complexity" evidence="3">
    <location>
        <begin position="1224"/>
        <end position="1233"/>
    </location>
</feature>
<feature type="domain" description="Nucleoside phosphorylase" evidence="4">
    <location>
        <begin position="24"/>
        <end position="288"/>
    </location>
</feature>
<gene>
    <name evidence="7" type="ORF">C8A00DRAFT_14664</name>
</gene>
<dbReference type="SUPFAM" id="SSF53167">
    <property type="entry name" value="Purine and uridine phosphorylases"/>
    <property type="match status" value="1"/>
</dbReference>
<organism evidence="7 8">
    <name type="scientific">Chaetomidium leptoderma</name>
    <dbReference type="NCBI Taxonomy" id="669021"/>
    <lineage>
        <taxon>Eukaryota</taxon>
        <taxon>Fungi</taxon>
        <taxon>Dikarya</taxon>
        <taxon>Ascomycota</taxon>
        <taxon>Pezizomycotina</taxon>
        <taxon>Sordariomycetes</taxon>
        <taxon>Sordariomycetidae</taxon>
        <taxon>Sordariales</taxon>
        <taxon>Chaetomiaceae</taxon>
        <taxon>Chaetomidium</taxon>
    </lineage>
</organism>
<dbReference type="InterPro" id="IPR027417">
    <property type="entry name" value="P-loop_NTPase"/>
</dbReference>
<accession>A0AAN6VPU7</accession>
<evidence type="ECO:0008006" key="9">
    <source>
        <dbReference type="Google" id="ProtNLM"/>
    </source>
</evidence>
<reference evidence="7" key="2">
    <citation type="submission" date="2023-05" db="EMBL/GenBank/DDBJ databases">
        <authorList>
            <consortium name="Lawrence Berkeley National Laboratory"/>
            <person name="Steindorff A."/>
            <person name="Hensen N."/>
            <person name="Bonometti L."/>
            <person name="Westerberg I."/>
            <person name="Brannstrom I.O."/>
            <person name="Guillou S."/>
            <person name="Cros-Aarteil S."/>
            <person name="Calhoun S."/>
            <person name="Haridas S."/>
            <person name="Kuo A."/>
            <person name="Mondo S."/>
            <person name="Pangilinan J."/>
            <person name="Riley R."/>
            <person name="Labutti K."/>
            <person name="Andreopoulos B."/>
            <person name="Lipzen A."/>
            <person name="Chen C."/>
            <person name="Yanf M."/>
            <person name="Daum C."/>
            <person name="Ng V."/>
            <person name="Clum A."/>
            <person name="Ohm R."/>
            <person name="Martin F."/>
            <person name="Silar P."/>
            <person name="Natvig D."/>
            <person name="Lalanne C."/>
            <person name="Gautier V."/>
            <person name="Ament-Velasquez S.L."/>
            <person name="Kruys A."/>
            <person name="Hutchinson M.I."/>
            <person name="Powell A.J."/>
            <person name="Barry K."/>
            <person name="Miller A.N."/>
            <person name="Grigoriev I.V."/>
            <person name="Debuchy R."/>
            <person name="Gladieux P."/>
            <person name="Thoren M.H."/>
            <person name="Johannesson H."/>
        </authorList>
    </citation>
    <scope>NUCLEOTIDE SEQUENCE</scope>
    <source>
        <strain evidence="7">CBS 538.74</strain>
    </source>
</reference>
<dbReference type="GO" id="GO:0009116">
    <property type="term" value="P:nucleoside metabolic process"/>
    <property type="evidence" value="ECO:0007669"/>
    <property type="project" value="InterPro"/>
</dbReference>
<evidence type="ECO:0000256" key="1">
    <source>
        <dbReference type="ARBA" id="ARBA00022737"/>
    </source>
</evidence>
<dbReference type="Proteomes" id="UP001302745">
    <property type="component" value="Unassembled WGS sequence"/>
</dbReference>
<dbReference type="InterPro" id="IPR000845">
    <property type="entry name" value="Nucleoside_phosphorylase_d"/>
</dbReference>
<dbReference type="GO" id="GO:0003824">
    <property type="term" value="F:catalytic activity"/>
    <property type="evidence" value="ECO:0007669"/>
    <property type="project" value="InterPro"/>
</dbReference>
<dbReference type="InterPro" id="IPR054471">
    <property type="entry name" value="GPIID_WHD"/>
</dbReference>
<dbReference type="Gene3D" id="3.40.50.1580">
    <property type="entry name" value="Nucleoside phosphorylase domain"/>
    <property type="match status" value="1"/>
</dbReference>
<sequence length="1246" mass="136350">MSDPNLYTVGWICAITTEYVAAQSLLDEEHDGPEFVSTHDNNDYALGTMGRHNVVIAVLPDGEYGTASAATVARDMLHSFPNVRIGLMVGIGGGAPSAKHDIRLGDIVVSSPGDGEGGVFQYDFGKAVQDQKFQVTGRLNQPPTVVRTAVSGLKTQYMRKGHKLLETINDIIAGNKRLKATHAPPDPKLDILYQSAFVHSDPKRDCSAICHIAHGCPRTPRIAEQDNPAIHYGLIASANQVMKDATARDRLIAEKDVLCFEMEAAGLMNHFPCLVVRGICDYSDSHKNKVWQGYAAMTAAAYTKDLLARIAPNRIEAERKIKDVMSGVEKDVKALGSRLDQQDDGAILDWIAPGDRYGCLQSDHLGRRQPGTGQWLLTSAPFRTWLAAKRQTLFCVGIPGAGKTILTSVVTQHLLTRCPDKSEAAGAVGVAFVYCDLLLKLEQRAEDLLSSLLKQLSQGLHPLPDCVKTLYRAHENGRTRPSLADVSKCLQDVAGRYASTSVVVDALDEYRPHGSHSSNNTLVTELFALQERCGTNLFVTSRPVPEIEDQFAGPGVVSLEIRADKADIERYLDDNMSQLPKCVSRDPKLLKAIKEAIAAAVCGMFLLATLYLEALSKKHTVADVKSALKKLSTGPDVCDSAYEDIMERRIEEKEFALRALSWIVFAKRPLTTIELRHALAARSEDMELDVENLPEIEDIVSCCAGLVTVDRDSDMIRLVHQSAYEYFRRPATQKRWFSEAEDRIATVCATYLSFDAFNEGPCPSDKAFEARIQSHPLYSYAARNWGYHVSEASVLNPQVRKFLGSGSKLEASSQAMMASNDYVPWPEYSQNVPRQMTGLHLLACFGALNAVKELIAQLDGADLRDSYERTPLSWAAAFDRPDVVELLLRSGKANPNWQDKDGRTILSLAAEHGSVAVVRLLLQDERVDASKKDKNGWAPLTWAARNGCEDTVRLLLAKAELKGGAESHAPLLAAVQHHHTTVAELILSFPGTDENWKAEGLGKVALWASADGQVDTLNLLVVPSHPDMANTKDTINGLTPLMKAVQYGHEDTVRWMLDRATTDPNQKDKAGRTGLLLAAENSQEAIFRLLFAPPKVDVDCVDNQGQTPLLTAARHGATEIVRFLLESGKINDADRRDVHGQTPLFWAARGGHDAITTLLLDSAKVDINSNNGTGSIVRTPLAEAMKWSQRSASHLRTATLLKERGGSSLADEKPPPPDDDSDDSNASSYSSSDSDSDADEEDTDET</sequence>
<dbReference type="Pfam" id="PF01048">
    <property type="entry name" value="PNP_UDP_1"/>
    <property type="match status" value="1"/>
</dbReference>
<dbReference type="InterPro" id="IPR035994">
    <property type="entry name" value="Nucleoside_phosphorylase_sf"/>
</dbReference>
<dbReference type="InterPro" id="IPR036770">
    <property type="entry name" value="Ankyrin_rpt-contain_sf"/>
</dbReference>
<evidence type="ECO:0000313" key="8">
    <source>
        <dbReference type="Proteomes" id="UP001302745"/>
    </source>
</evidence>
<dbReference type="AlphaFoldDB" id="A0AAN6VPU7"/>
<feature type="compositionally biased region" description="Basic and acidic residues" evidence="3">
    <location>
        <begin position="1201"/>
        <end position="1216"/>
    </location>
</feature>
<dbReference type="Pfam" id="PF00023">
    <property type="entry name" value="Ank"/>
    <property type="match status" value="1"/>
</dbReference>
<evidence type="ECO:0000259" key="5">
    <source>
        <dbReference type="Pfam" id="PF22939"/>
    </source>
</evidence>
<dbReference type="PROSITE" id="PS50088">
    <property type="entry name" value="ANK_REPEAT"/>
    <property type="match status" value="3"/>
</dbReference>
<keyword evidence="8" id="KW-1185">Reference proteome</keyword>
<dbReference type="Gene3D" id="3.40.50.300">
    <property type="entry name" value="P-loop containing nucleotide triphosphate hydrolases"/>
    <property type="match status" value="1"/>
</dbReference>
<feature type="compositionally biased region" description="Acidic residues" evidence="3">
    <location>
        <begin position="1234"/>
        <end position="1246"/>
    </location>
</feature>
<dbReference type="Gene3D" id="1.25.40.20">
    <property type="entry name" value="Ankyrin repeat-containing domain"/>
    <property type="match status" value="2"/>
</dbReference>
<name>A0AAN6VPU7_9PEZI</name>
<feature type="region of interest" description="Disordered" evidence="3">
    <location>
        <begin position="1201"/>
        <end position="1246"/>
    </location>
</feature>
<evidence type="ECO:0000256" key="3">
    <source>
        <dbReference type="SAM" id="MobiDB-lite"/>
    </source>
</evidence>